<keyword evidence="10" id="KW-0520">NAD</keyword>
<evidence type="ECO:0000256" key="5">
    <source>
        <dbReference type="ARBA" id="ARBA00022723"/>
    </source>
</evidence>
<accession>A0A1L3Q2C8</accession>
<dbReference type="GO" id="GO:0046872">
    <property type="term" value="F:metal ion binding"/>
    <property type="evidence" value="ECO:0007669"/>
    <property type="project" value="UniProtKB-KW"/>
</dbReference>
<dbReference type="Proteomes" id="UP000186879">
    <property type="component" value="Chromosome"/>
</dbReference>
<evidence type="ECO:0000256" key="11">
    <source>
        <dbReference type="SAM" id="MobiDB-lite"/>
    </source>
</evidence>
<dbReference type="InterPro" id="IPR006137">
    <property type="entry name" value="NADH_UbQ_OxRdtase-like_20kDa"/>
</dbReference>
<dbReference type="Proteomes" id="UP000198669">
    <property type="component" value="Unassembled WGS sequence"/>
</dbReference>
<dbReference type="PANTHER" id="PTHR11995">
    <property type="entry name" value="NADH DEHYDROGENASE"/>
    <property type="match status" value="1"/>
</dbReference>
<dbReference type="FunFam" id="3.40.50.12280:FF:000006">
    <property type="entry name" value="NADH-ubiquinone oxidoreductase 20 kDa subunit,mitochondrial"/>
    <property type="match status" value="1"/>
</dbReference>
<reference evidence="14 18" key="3">
    <citation type="submission" date="2018-10" db="EMBL/GenBank/DDBJ databases">
        <title>Cultivation of a novel Methanohalophilus strain from Kebrit Deep of the Red Sea and a genomic comparison of members of the genus Methanohalophilus.</title>
        <authorList>
            <person name="Guan Y."/>
            <person name="Ngugi D.K."/>
            <person name="Stingl U."/>
        </authorList>
    </citation>
    <scope>NUCLEOTIDE SEQUENCE [LARGE SCALE GENOMIC DNA]</scope>
    <source>
        <strain evidence="14 18">DSM 3094</strain>
    </source>
</reference>
<evidence type="ECO:0000313" key="15">
    <source>
        <dbReference type="EMBL" id="SDW91135.1"/>
    </source>
</evidence>
<feature type="compositionally biased region" description="Basic and acidic residues" evidence="11">
    <location>
        <begin position="1"/>
        <end position="10"/>
    </location>
</feature>
<evidence type="ECO:0000313" key="16">
    <source>
        <dbReference type="Proteomes" id="UP000186879"/>
    </source>
</evidence>
<comment type="cofactor">
    <cofactor evidence="1">
        <name>[4Fe-4S] cluster</name>
        <dbReference type="ChEBI" id="CHEBI:49883"/>
    </cofactor>
</comment>
<evidence type="ECO:0000313" key="17">
    <source>
        <dbReference type="Proteomes" id="UP000198669"/>
    </source>
</evidence>
<dbReference type="OrthoDB" id="5740at2157"/>
<proteinExistence type="inferred from homology"/>
<evidence type="ECO:0000256" key="9">
    <source>
        <dbReference type="ARBA" id="ARBA00023014"/>
    </source>
</evidence>
<dbReference type="GO" id="GO:0048038">
    <property type="term" value="F:quinone binding"/>
    <property type="evidence" value="ECO:0007669"/>
    <property type="project" value="InterPro"/>
</dbReference>
<dbReference type="GO" id="GO:0015990">
    <property type="term" value="P:electron transport coupled proton transport"/>
    <property type="evidence" value="ECO:0007669"/>
    <property type="project" value="TreeGrafter"/>
</dbReference>
<dbReference type="EMBL" id="FNMU01000006">
    <property type="protein sequence ID" value="SDW91135.1"/>
    <property type="molecule type" value="Genomic_DNA"/>
</dbReference>
<comment type="similarity">
    <text evidence="2 10">Belongs to the complex I 20 kDa subunit family.</text>
</comment>
<dbReference type="Gene3D" id="3.40.50.12280">
    <property type="match status" value="1"/>
</dbReference>
<evidence type="ECO:0000256" key="10">
    <source>
        <dbReference type="RuleBase" id="RU004464"/>
    </source>
</evidence>
<dbReference type="RefSeq" id="WP_072561473.1">
    <property type="nucleotide sequence ID" value="NZ_CP017921.1"/>
</dbReference>
<keyword evidence="5 10" id="KW-0479">Metal-binding</keyword>
<dbReference type="InterPro" id="IPR006138">
    <property type="entry name" value="NADH_UQ_OxRdtase_20Kd_su"/>
</dbReference>
<keyword evidence="4 10" id="KW-0004">4Fe-4S</keyword>
<evidence type="ECO:0000256" key="1">
    <source>
        <dbReference type="ARBA" id="ARBA00001966"/>
    </source>
</evidence>
<dbReference type="NCBIfam" id="NF005012">
    <property type="entry name" value="PRK06411.1"/>
    <property type="match status" value="1"/>
</dbReference>
<evidence type="ECO:0000313" key="14">
    <source>
        <dbReference type="EMBL" id="RNI09908.1"/>
    </source>
</evidence>
<feature type="region of interest" description="Disordered" evidence="11">
    <location>
        <begin position="1"/>
        <end position="23"/>
    </location>
</feature>
<evidence type="ECO:0000256" key="6">
    <source>
        <dbReference type="ARBA" id="ARBA00022982"/>
    </source>
</evidence>
<dbReference type="NCBIfam" id="TIGR01957">
    <property type="entry name" value="nuoB_fam"/>
    <property type="match status" value="1"/>
</dbReference>
<dbReference type="GeneID" id="30583244"/>
<keyword evidence="6" id="KW-0249">Electron transport</keyword>
<dbReference type="STRING" id="2177.BHR79_05720"/>
<dbReference type="KEGG" id="mhaz:BHR79_05720"/>
<dbReference type="GO" id="GO:0016491">
    <property type="term" value="F:oxidoreductase activity"/>
    <property type="evidence" value="ECO:0007669"/>
    <property type="project" value="UniProtKB-KW"/>
</dbReference>
<dbReference type="GO" id="GO:0009060">
    <property type="term" value="P:aerobic respiration"/>
    <property type="evidence" value="ECO:0007669"/>
    <property type="project" value="TreeGrafter"/>
</dbReference>
<name>A0A1L3Q2C8_9EURY</name>
<dbReference type="GO" id="GO:0045271">
    <property type="term" value="C:respiratory chain complex I"/>
    <property type="evidence" value="ECO:0007669"/>
    <property type="project" value="TreeGrafter"/>
</dbReference>
<evidence type="ECO:0000256" key="7">
    <source>
        <dbReference type="ARBA" id="ARBA00023002"/>
    </source>
</evidence>
<dbReference type="PANTHER" id="PTHR11995:SF14">
    <property type="entry name" value="NADH DEHYDROGENASE [UBIQUINONE] IRON-SULFUR PROTEIN 7, MITOCHONDRIAL"/>
    <property type="match status" value="1"/>
</dbReference>
<feature type="domain" description="NADH:ubiquinone oxidoreductase-like 20kDa subunit" evidence="12">
    <location>
        <begin position="67"/>
        <end position="174"/>
    </location>
</feature>
<dbReference type="GO" id="GO:0008137">
    <property type="term" value="F:NADH dehydrogenase (ubiquinone) activity"/>
    <property type="evidence" value="ECO:0007669"/>
    <property type="project" value="InterPro"/>
</dbReference>
<evidence type="ECO:0000256" key="3">
    <source>
        <dbReference type="ARBA" id="ARBA00022448"/>
    </source>
</evidence>
<dbReference type="Proteomes" id="UP000267921">
    <property type="component" value="Unassembled WGS sequence"/>
</dbReference>
<dbReference type="EMBL" id="CP017921">
    <property type="protein sequence ID" value="APH39036.1"/>
    <property type="molecule type" value="Genomic_DNA"/>
</dbReference>
<keyword evidence="3" id="KW-0813">Transport</keyword>
<dbReference type="AlphaFoldDB" id="A0A1L3Q2C8"/>
<evidence type="ECO:0000313" key="13">
    <source>
        <dbReference type="EMBL" id="APH39036.1"/>
    </source>
</evidence>
<dbReference type="GO" id="GO:0051539">
    <property type="term" value="F:4 iron, 4 sulfur cluster binding"/>
    <property type="evidence" value="ECO:0007669"/>
    <property type="project" value="UniProtKB-KW"/>
</dbReference>
<dbReference type="EMBL" id="RJJG01000003">
    <property type="protein sequence ID" value="RNI09908.1"/>
    <property type="molecule type" value="Genomic_DNA"/>
</dbReference>
<reference evidence="13 16" key="1">
    <citation type="submission" date="2016-10" db="EMBL/GenBank/DDBJ databases">
        <title>Methanohalophilus halophilus.</title>
        <authorList>
            <person name="L'haridon S."/>
        </authorList>
    </citation>
    <scope>NUCLEOTIDE SEQUENCE [LARGE SCALE GENOMIC DNA]</scope>
    <source>
        <strain evidence="13 16">Z-7982</strain>
    </source>
</reference>
<keyword evidence="8 10" id="KW-0408">Iron</keyword>
<organism evidence="13 16">
    <name type="scientific">Methanohalophilus halophilus</name>
    <dbReference type="NCBI Taxonomy" id="2177"/>
    <lineage>
        <taxon>Archaea</taxon>
        <taxon>Methanobacteriati</taxon>
        <taxon>Methanobacteriota</taxon>
        <taxon>Stenosarchaea group</taxon>
        <taxon>Methanomicrobia</taxon>
        <taxon>Methanosarcinales</taxon>
        <taxon>Methanosarcinaceae</taxon>
        <taxon>Methanohalophilus</taxon>
    </lineage>
</organism>
<evidence type="ECO:0000259" key="12">
    <source>
        <dbReference type="Pfam" id="PF01058"/>
    </source>
</evidence>
<sequence>MDEELKEKSYEQPVAKEQVEEEENIPGVVTTTSQEINKFLQKTKAQDFINWGRKNSLWFMAQAMGCCGVEIIVTGMSPMDTDRFGIIPRNSPRQADVMIISGYVTKKYLPALKKLYDQMPSPKWVIAMGDCSISGGPFYESYSTVQNIDEIFPVDVFIPGCPPRPEALIQGFLEIQKKIEAREDKGSGYDR</sequence>
<gene>
    <name evidence="13" type="ORF">BHR79_05720</name>
    <name evidence="14" type="ORF">EFE40_04530</name>
    <name evidence="15" type="ORF">SAMN04515625_1853</name>
</gene>
<dbReference type="Pfam" id="PF01058">
    <property type="entry name" value="Oxidored_q6"/>
    <property type="match status" value="1"/>
</dbReference>
<evidence type="ECO:0000256" key="2">
    <source>
        <dbReference type="ARBA" id="ARBA00009173"/>
    </source>
</evidence>
<reference evidence="15 17" key="2">
    <citation type="submission" date="2016-10" db="EMBL/GenBank/DDBJ databases">
        <authorList>
            <person name="de Groot N.N."/>
        </authorList>
    </citation>
    <scope>NUCLEOTIDE SEQUENCE [LARGE SCALE GENOMIC DNA]</scope>
    <source>
        <strain evidence="15 17">Z-7982</strain>
    </source>
</reference>
<keyword evidence="9 10" id="KW-0411">Iron-sulfur</keyword>
<protein>
    <submittedName>
        <fullName evidence="13 15">Dehydrogenase</fullName>
    </submittedName>
    <submittedName>
        <fullName evidence="14">NADH-quinone oxidoreductase subunit B</fullName>
    </submittedName>
</protein>
<evidence type="ECO:0000313" key="18">
    <source>
        <dbReference type="Proteomes" id="UP000267921"/>
    </source>
</evidence>
<evidence type="ECO:0000256" key="8">
    <source>
        <dbReference type="ARBA" id="ARBA00023004"/>
    </source>
</evidence>
<evidence type="ECO:0000256" key="4">
    <source>
        <dbReference type="ARBA" id="ARBA00022485"/>
    </source>
</evidence>
<keyword evidence="7" id="KW-0560">Oxidoreductase</keyword>
<dbReference type="SUPFAM" id="SSF56770">
    <property type="entry name" value="HydA/Nqo6-like"/>
    <property type="match status" value="1"/>
</dbReference>
<keyword evidence="16" id="KW-1185">Reference proteome</keyword>